<proteinExistence type="predicted"/>
<dbReference type="Gene3D" id="1.10.1200.10">
    <property type="entry name" value="ACP-like"/>
    <property type="match status" value="1"/>
</dbReference>
<keyword evidence="1" id="KW-0596">Phosphopantetheine</keyword>
<dbReference type="GO" id="GO:0031177">
    <property type="term" value="F:phosphopantetheine binding"/>
    <property type="evidence" value="ECO:0007669"/>
    <property type="project" value="InterPro"/>
</dbReference>
<evidence type="ECO:0000259" key="3">
    <source>
        <dbReference type="PROSITE" id="PS50075"/>
    </source>
</evidence>
<name>A0A841E7Q0_9ACTN</name>
<evidence type="ECO:0000256" key="1">
    <source>
        <dbReference type="ARBA" id="ARBA00022450"/>
    </source>
</evidence>
<dbReference type="PROSITE" id="PS00012">
    <property type="entry name" value="PHOSPHOPANTETHEINE"/>
    <property type="match status" value="1"/>
</dbReference>
<dbReference type="Pfam" id="PF00550">
    <property type="entry name" value="PP-binding"/>
    <property type="match status" value="1"/>
</dbReference>
<dbReference type="InterPro" id="IPR006162">
    <property type="entry name" value="Ppantetheine_attach_site"/>
</dbReference>
<dbReference type="InterPro" id="IPR036736">
    <property type="entry name" value="ACP-like_sf"/>
</dbReference>
<dbReference type="RefSeq" id="WP_184637141.1">
    <property type="nucleotide sequence ID" value="NZ_BAABKT010000011.1"/>
</dbReference>
<dbReference type="EMBL" id="JACHLY010000001">
    <property type="protein sequence ID" value="MBB5999977.1"/>
    <property type="molecule type" value="Genomic_DNA"/>
</dbReference>
<feature type="domain" description="Carrier" evidence="3">
    <location>
        <begin position="1"/>
        <end position="76"/>
    </location>
</feature>
<evidence type="ECO:0000256" key="2">
    <source>
        <dbReference type="ARBA" id="ARBA00022553"/>
    </source>
</evidence>
<dbReference type="Proteomes" id="UP000578077">
    <property type="component" value="Unassembled WGS sequence"/>
</dbReference>
<keyword evidence="2" id="KW-0597">Phosphoprotein</keyword>
<dbReference type="SUPFAM" id="SSF47336">
    <property type="entry name" value="ACP-like"/>
    <property type="match status" value="1"/>
</dbReference>
<evidence type="ECO:0000313" key="4">
    <source>
        <dbReference type="EMBL" id="MBB5999977.1"/>
    </source>
</evidence>
<sequence>MLDISAEVSGVLSEEFDIPVDEVESGSTLEDIGVDSVAAVELGDILQHKFGIRIGEDELTAQSTVEQVVAVVSGKAGAEHRDG</sequence>
<protein>
    <submittedName>
        <fullName evidence="4">Acyl carrier protein</fullName>
    </submittedName>
</protein>
<dbReference type="SMART" id="SM00823">
    <property type="entry name" value="PKS_PP"/>
    <property type="match status" value="1"/>
</dbReference>
<accession>A0A841E7Q0</accession>
<organism evidence="4 5">
    <name type="scientific">Streptomonospora salina</name>
    <dbReference type="NCBI Taxonomy" id="104205"/>
    <lineage>
        <taxon>Bacteria</taxon>
        <taxon>Bacillati</taxon>
        <taxon>Actinomycetota</taxon>
        <taxon>Actinomycetes</taxon>
        <taxon>Streptosporangiales</taxon>
        <taxon>Nocardiopsidaceae</taxon>
        <taxon>Streptomonospora</taxon>
    </lineage>
</organism>
<keyword evidence="5" id="KW-1185">Reference proteome</keyword>
<dbReference type="InterPro" id="IPR020806">
    <property type="entry name" value="PKS_PP-bd"/>
</dbReference>
<comment type="caution">
    <text evidence="4">The sequence shown here is derived from an EMBL/GenBank/DDBJ whole genome shotgun (WGS) entry which is preliminary data.</text>
</comment>
<dbReference type="InterPro" id="IPR009081">
    <property type="entry name" value="PP-bd_ACP"/>
</dbReference>
<evidence type="ECO:0000313" key="5">
    <source>
        <dbReference type="Proteomes" id="UP000578077"/>
    </source>
</evidence>
<dbReference type="AlphaFoldDB" id="A0A841E7Q0"/>
<gene>
    <name evidence="4" type="ORF">HNR25_003728</name>
</gene>
<reference evidence="4 5" key="1">
    <citation type="submission" date="2020-08" db="EMBL/GenBank/DDBJ databases">
        <title>Sequencing the genomes of 1000 actinobacteria strains.</title>
        <authorList>
            <person name="Klenk H.-P."/>
        </authorList>
    </citation>
    <scope>NUCLEOTIDE SEQUENCE [LARGE SCALE GENOMIC DNA]</scope>
    <source>
        <strain evidence="4 5">DSM 44593</strain>
    </source>
</reference>
<dbReference type="PROSITE" id="PS50075">
    <property type="entry name" value="CARRIER"/>
    <property type="match status" value="1"/>
</dbReference>